<evidence type="ECO:0008006" key="3">
    <source>
        <dbReference type="Google" id="ProtNLM"/>
    </source>
</evidence>
<gene>
    <name evidence="1" type="ORF">D7S89_07715</name>
</gene>
<sequence>MHGMALPVVLALVAMMLVISAASFELATIDGRRASNVEDHLFATQAANAALVRCADALESGGLVPILPAVAGEPTGWRRSSAFDGPHAFAPLPSWLGARRPPLCLIEPWRLARRPLAQAYLLTARGFGAREATEVWLQLAIVVEAGREQRHWRRVAARPS</sequence>
<keyword evidence="2" id="KW-1185">Reference proteome</keyword>
<organism evidence="1 2">
    <name type="scientific">Trinickia fusca</name>
    <dbReference type="NCBI Taxonomy" id="2419777"/>
    <lineage>
        <taxon>Bacteria</taxon>
        <taxon>Pseudomonadati</taxon>
        <taxon>Pseudomonadota</taxon>
        <taxon>Betaproteobacteria</taxon>
        <taxon>Burkholderiales</taxon>
        <taxon>Burkholderiaceae</taxon>
        <taxon>Trinickia</taxon>
    </lineage>
</organism>
<evidence type="ECO:0000313" key="2">
    <source>
        <dbReference type="Proteomes" id="UP000280434"/>
    </source>
</evidence>
<name>A0A494XJN5_9BURK</name>
<protein>
    <recommendedName>
        <fullName evidence="3">Pilus assembly protein</fullName>
    </recommendedName>
</protein>
<comment type="caution">
    <text evidence="1">The sequence shown here is derived from an EMBL/GenBank/DDBJ whole genome shotgun (WGS) entry which is preliminary data.</text>
</comment>
<evidence type="ECO:0000313" key="1">
    <source>
        <dbReference type="EMBL" id="RKP50937.1"/>
    </source>
</evidence>
<accession>A0A494XJN5</accession>
<reference evidence="1 2" key="1">
    <citation type="submission" date="2018-10" db="EMBL/GenBank/DDBJ databases">
        <title>Paraburkholderia sp. 7MK8-2, isolated from soil.</title>
        <authorList>
            <person name="Gao Z.-H."/>
            <person name="Qiu L.-H."/>
        </authorList>
    </citation>
    <scope>NUCLEOTIDE SEQUENCE [LARGE SCALE GENOMIC DNA]</scope>
    <source>
        <strain evidence="1 2">7MK8-2</strain>
    </source>
</reference>
<proteinExistence type="predicted"/>
<dbReference type="OrthoDB" id="9035420at2"/>
<dbReference type="AlphaFoldDB" id="A0A494XJN5"/>
<dbReference type="EMBL" id="RBZV01000002">
    <property type="protein sequence ID" value="RKP50937.1"/>
    <property type="molecule type" value="Genomic_DNA"/>
</dbReference>
<dbReference type="Proteomes" id="UP000280434">
    <property type="component" value="Unassembled WGS sequence"/>
</dbReference>